<proteinExistence type="predicted"/>
<organism evidence="1">
    <name type="scientific">marine metagenome</name>
    <dbReference type="NCBI Taxonomy" id="408172"/>
    <lineage>
        <taxon>unclassified sequences</taxon>
        <taxon>metagenomes</taxon>
        <taxon>ecological metagenomes</taxon>
    </lineage>
</organism>
<feature type="non-terminal residue" evidence="1">
    <location>
        <position position="1"/>
    </location>
</feature>
<gene>
    <name evidence="1" type="ORF">METZ01_LOCUS413816</name>
</gene>
<sequence length="68" mass="7452">SSADYQLPDFVFAHGLQGDLSNSSMVAALIRFARRSEADTTMFVWIAVAYAGYCPDVTTAVKLRSQYA</sequence>
<dbReference type="AlphaFoldDB" id="A0A382WQ34"/>
<protein>
    <submittedName>
        <fullName evidence="1">Uncharacterized protein</fullName>
    </submittedName>
</protein>
<accession>A0A382WQ34</accession>
<evidence type="ECO:0000313" key="1">
    <source>
        <dbReference type="EMBL" id="SVD60962.1"/>
    </source>
</evidence>
<reference evidence="1" key="1">
    <citation type="submission" date="2018-05" db="EMBL/GenBank/DDBJ databases">
        <authorList>
            <person name="Lanie J.A."/>
            <person name="Ng W.-L."/>
            <person name="Kazmierczak K.M."/>
            <person name="Andrzejewski T.M."/>
            <person name="Davidsen T.M."/>
            <person name="Wayne K.J."/>
            <person name="Tettelin H."/>
            <person name="Glass J.I."/>
            <person name="Rusch D."/>
            <person name="Podicherti R."/>
            <person name="Tsui H.-C.T."/>
            <person name="Winkler M.E."/>
        </authorList>
    </citation>
    <scope>NUCLEOTIDE SEQUENCE</scope>
</reference>
<name>A0A382WQ34_9ZZZZ</name>
<dbReference type="EMBL" id="UINC01161649">
    <property type="protein sequence ID" value="SVD60962.1"/>
    <property type="molecule type" value="Genomic_DNA"/>
</dbReference>